<feature type="transmembrane region" description="Helical" evidence="1">
    <location>
        <begin position="412"/>
        <end position="436"/>
    </location>
</feature>
<feature type="transmembrane region" description="Helical" evidence="1">
    <location>
        <begin position="506"/>
        <end position="524"/>
    </location>
</feature>
<comment type="caution">
    <text evidence="2">The sequence shown here is derived from an EMBL/GenBank/DDBJ whole genome shotgun (WGS) entry which is preliminary data.</text>
</comment>
<feature type="transmembrane region" description="Helical" evidence="1">
    <location>
        <begin position="150"/>
        <end position="175"/>
    </location>
</feature>
<keyword evidence="1" id="KW-0812">Transmembrane</keyword>
<sequence>MSLLFSDDRYDDEEVFQDDDWETEEPESHRLGISTLLIVIALVIASARMAVVTSREGDTAFLSANDRSRWCTVAALVEDGTYQIDRQVAITGEKKNRRPWYTIDMVRHEGDDGKQHYYSSKPPLFPTMIAGVYWCLYQVTGMTLTDQPIYLARILLFLINLPLLALFYCCTVAAIRLVVRDPWTVMMATAATCFGTMMLPFAIALNNHLPAAAMTALTMYLFVRSRRYHTPSWLWIVAGMAAGFTAANELPALSMVALWGGILLLTRRSALVGYTAGVAVVAIAFFVTNYAAHGCLRPPYMHRGDGSVLALVSAAENELPAALDVIDELAKAKREFADSEVTIEPTDDQDRWRAVVNGHRFYALKQSSPTEFEIRDWDDWYDYPTSYWIGDRRRGVDKGEPSRLTYFANMMIGHYGIFSLTPIWVISLIGIASVLADRENRFWLIVAAMAVASVVCGAFYVMRPEIDRNYGGVSVCFRWMLWFAPMWLLAAAWGLRKMTDWAATRWLAIGLLAWSVFSMATALSSPWQSPWIYRFWSFLGWIEP</sequence>
<feature type="transmembrane region" description="Helical" evidence="1">
    <location>
        <begin position="475"/>
        <end position="494"/>
    </location>
</feature>
<evidence type="ECO:0008006" key="4">
    <source>
        <dbReference type="Google" id="ProtNLM"/>
    </source>
</evidence>
<dbReference type="Proteomes" id="UP000320176">
    <property type="component" value="Unassembled WGS sequence"/>
</dbReference>
<feature type="transmembrane region" description="Helical" evidence="1">
    <location>
        <begin position="124"/>
        <end position="144"/>
    </location>
</feature>
<name>A0A5C6ASG9_9BACT</name>
<accession>A0A5C6ASG9</accession>
<dbReference type="EMBL" id="SJPN01000004">
    <property type="protein sequence ID" value="TWU02478.1"/>
    <property type="molecule type" value="Genomic_DNA"/>
</dbReference>
<proteinExistence type="predicted"/>
<feature type="transmembrane region" description="Helical" evidence="1">
    <location>
        <begin position="182"/>
        <end position="201"/>
    </location>
</feature>
<feature type="transmembrane region" description="Helical" evidence="1">
    <location>
        <begin position="442"/>
        <end position="463"/>
    </location>
</feature>
<feature type="transmembrane region" description="Helical" evidence="1">
    <location>
        <begin position="31"/>
        <end position="51"/>
    </location>
</feature>
<keyword evidence="1" id="KW-0472">Membrane</keyword>
<dbReference type="AlphaFoldDB" id="A0A5C6ASG9"/>
<dbReference type="RefSeq" id="WP_231742059.1">
    <property type="nucleotide sequence ID" value="NZ_CP151726.1"/>
</dbReference>
<keyword evidence="1" id="KW-1133">Transmembrane helix</keyword>
<keyword evidence="3" id="KW-1185">Reference proteome</keyword>
<feature type="transmembrane region" description="Helical" evidence="1">
    <location>
        <begin position="271"/>
        <end position="292"/>
    </location>
</feature>
<evidence type="ECO:0000313" key="2">
    <source>
        <dbReference type="EMBL" id="TWU02478.1"/>
    </source>
</evidence>
<evidence type="ECO:0000313" key="3">
    <source>
        <dbReference type="Proteomes" id="UP000320176"/>
    </source>
</evidence>
<protein>
    <recommendedName>
        <fullName evidence="4">Glycosyltransferase RgtA/B/C/D-like domain-containing protein</fullName>
    </recommendedName>
</protein>
<organism evidence="2 3">
    <name type="scientific">Stieleria varia</name>
    <dbReference type="NCBI Taxonomy" id="2528005"/>
    <lineage>
        <taxon>Bacteria</taxon>
        <taxon>Pseudomonadati</taxon>
        <taxon>Planctomycetota</taxon>
        <taxon>Planctomycetia</taxon>
        <taxon>Pirellulales</taxon>
        <taxon>Pirellulaceae</taxon>
        <taxon>Stieleria</taxon>
    </lineage>
</organism>
<gene>
    <name evidence="2" type="ORF">Pla52n_35280</name>
</gene>
<evidence type="ECO:0000256" key="1">
    <source>
        <dbReference type="SAM" id="Phobius"/>
    </source>
</evidence>
<feature type="transmembrane region" description="Helical" evidence="1">
    <location>
        <begin position="235"/>
        <end position="259"/>
    </location>
</feature>
<reference evidence="2 3" key="1">
    <citation type="submission" date="2019-02" db="EMBL/GenBank/DDBJ databases">
        <title>Deep-cultivation of Planctomycetes and their phenomic and genomic characterization uncovers novel biology.</title>
        <authorList>
            <person name="Wiegand S."/>
            <person name="Jogler M."/>
            <person name="Boedeker C."/>
            <person name="Pinto D."/>
            <person name="Vollmers J."/>
            <person name="Rivas-Marin E."/>
            <person name="Kohn T."/>
            <person name="Peeters S.H."/>
            <person name="Heuer A."/>
            <person name="Rast P."/>
            <person name="Oberbeckmann S."/>
            <person name="Bunk B."/>
            <person name="Jeske O."/>
            <person name="Meyerdierks A."/>
            <person name="Storesund J.E."/>
            <person name="Kallscheuer N."/>
            <person name="Luecker S."/>
            <person name="Lage O.M."/>
            <person name="Pohl T."/>
            <person name="Merkel B.J."/>
            <person name="Hornburger P."/>
            <person name="Mueller R.-W."/>
            <person name="Bruemmer F."/>
            <person name="Labrenz M."/>
            <person name="Spormann A.M."/>
            <person name="Op Den Camp H."/>
            <person name="Overmann J."/>
            <person name="Amann R."/>
            <person name="Jetten M.S.M."/>
            <person name="Mascher T."/>
            <person name="Medema M.H."/>
            <person name="Devos D.P."/>
            <person name="Kaster A.-K."/>
            <person name="Ovreas L."/>
            <person name="Rohde M."/>
            <person name="Galperin M.Y."/>
            <person name="Jogler C."/>
        </authorList>
    </citation>
    <scope>NUCLEOTIDE SEQUENCE [LARGE SCALE GENOMIC DNA]</scope>
    <source>
        <strain evidence="2 3">Pla52n</strain>
    </source>
</reference>